<dbReference type="SUPFAM" id="SSF81464">
    <property type="entry name" value="Cytochrome c oxidase subunit II-like, transmembrane region"/>
    <property type="match status" value="1"/>
</dbReference>
<evidence type="ECO:0000256" key="5">
    <source>
        <dbReference type="ARBA" id="ARBA00022660"/>
    </source>
</evidence>
<dbReference type="PROSITE" id="PS50857">
    <property type="entry name" value="COX2_CUA"/>
    <property type="match status" value="1"/>
</dbReference>
<dbReference type="PANTHER" id="PTHR22888">
    <property type="entry name" value="CYTOCHROME C OXIDASE, SUBUNIT II"/>
    <property type="match status" value="1"/>
</dbReference>
<evidence type="ECO:0000256" key="12">
    <source>
        <dbReference type="ARBA" id="ARBA00023136"/>
    </source>
</evidence>
<dbReference type="NCBIfam" id="TIGR02866">
    <property type="entry name" value="CoxB"/>
    <property type="match status" value="1"/>
</dbReference>
<dbReference type="AlphaFoldDB" id="A0A1C4WUT6"/>
<comment type="similarity">
    <text evidence="2">Belongs to the cytochrome c oxidase subunit 2 family.</text>
</comment>
<dbReference type="EC" id="7.1.1.9" evidence="3"/>
<dbReference type="InterPro" id="IPR002429">
    <property type="entry name" value="CcO_II-like_C"/>
</dbReference>
<keyword evidence="7" id="KW-0479">Metal-binding</keyword>
<dbReference type="Proteomes" id="UP000198243">
    <property type="component" value="Chromosome I"/>
</dbReference>
<evidence type="ECO:0000313" key="20">
    <source>
        <dbReference type="Proteomes" id="UP000198243"/>
    </source>
</evidence>
<accession>A0A1C4WUT6</accession>
<evidence type="ECO:0000256" key="14">
    <source>
        <dbReference type="ARBA" id="ARBA00031399"/>
    </source>
</evidence>
<keyword evidence="12 17" id="KW-0472">Membrane</keyword>
<evidence type="ECO:0000256" key="17">
    <source>
        <dbReference type="SAM" id="Phobius"/>
    </source>
</evidence>
<evidence type="ECO:0000256" key="7">
    <source>
        <dbReference type="ARBA" id="ARBA00022723"/>
    </source>
</evidence>
<evidence type="ECO:0000256" key="15">
    <source>
        <dbReference type="ARBA" id="ARBA00047816"/>
    </source>
</evidence>
<evidence type="ECO:0000256" key="10">
    <source>
        <dbReference type="ARBA" id="ARBA00022989"/>
    </source>
</evidence>
<evidence type="ECO:0000256" key="1">
    <source>
        <dbReference type="ARBA" id="ARBA00004141"/>
    </source>
</evidence>
<feature type="region of interest" description="Disordered" evidence="16">
    <location>
        <begin position="280"/>
        <end position="323"/>
    </location>
</feature>
<dbReference type="InterPro" id="IPR045187">
    <property type="entry name" value="CcO_II"/>
</dbReference>
<dbReference type="RefSeq" id="WP_089019672.1">
    <property type="nucleotide sequence ID" value="NZ_LT607412.1"/>
</dbReference>
<evidence type="ECO:0000313" key="19">
    <source>
        <dbReference type="EMBL" id="SCE99914.1"/>
    </source>
</evidence>
<dbReference type="GO" id="GO:0016491">
    <property type="term" value="F:oxidoreductase activity"/>
    <property type="evidence" value="ECO:0007669"/>
    <property type="project" value="InterPro"/>
</dbReference>
<dbReference type="InterPro" id="IPR001505">
    <property type="entry name" value="Copper_CuA"/>
</dbReference>
<keyword evidence="8" id="KW-1278">Translocase</keyword>
<feature type="compositionally biased region" description="Polar residues" evidence="16">
    <location>
        <begin position="298"/>
        <end position="314"/>
    </location>
</feature>
<organism evidence="19 20">
    <name type="scientific">Micromonospora coriariae</name>
    <dbReference type="NCBI Taxonomy" id="285665"/>
    <lineage>
        <taxon>Bacteria</taxon>
        <taxon>Bacillati</taxon>
        <taxon>Actinomycetota</taxon>
        <taxon>Actinomycetes</taxon>
        <taxon>Micromonosporales</taxon>
        <taxon>Micromonosporaceae</taxon>
        <taxon>Micromonospora</taxon>
    </lineage>
</organism>
<dbReference type="EMBL" id="LT607412">
    <property type="protein sequence ID" value="SCE99914.1"/>
    <property type="molecule type" value="Genomic_DNA"/>
</dbReference>
<evidence type="ECO:0000256" key="9">
    <source>
        <dbReference type="ARBA" id="ARBA00022982"/>
    </source>
</evidence>
<sequence>MVARSSEVRPSAVRHSASRGVGGRRRRGAGRLAGLGLGGVALLVLLTGCDVGQAFDGFGWPQGGISAESRRMYDLWIASCIAALAVGVFVWGLIFWCVVRYRKRGNALPVQTRYNMPMEFLYTIAPILIVSVLFYYTAIVQTDVDKLSKNPDVTVEVVAFKWNWQFNYRDGQGTEARTTASTLGTSEVIPVLVLPTNRSIRFEETSRDVIHSFWVPELLFKRDVMPGKIRNVFEVSSLVSEGAYVGRCAELCGSYHAFMNFELRVVSPEKYDQFLAAKQSGKSTQDALTAIGEKPYAETTQPFETRRTQSNFNPDSAPAGTGS</sequence>
<keyword evidence="5" id="KW-0679">Respiratory chain</keyword>
<proteinExistence type="inferred from homology"/>
<comment type="catalytic activity">
    <reaction evidence="15">
        <text>4 Fe(II)-[cytochrome c] + O2 + 8 H(+)(in) = 4 Fe(III)-[cytochrome c] + 2 H2O + 4 H(+)(out)</text>
        <dbReference type="Rhea" id="RHEA:11436"/>
        <dbReference type="Rhea" id="RHEA-COMP:10350"/>
        <dbReference type="Rhea" id="RHEA-COMP:14399"/>
        <dbReference type="ChEBI" id="CHEBI:15377"/>
        <dbReference type="ChEBI" id="CHEBI:15378"/>
        <dbReference type="ChEBI" id="CHEBI:15379"/>
        <dbReference type="ChEBI" id="CHEBI:29033"/>
        <dbReference type="ChEBI" id="CHEBI:29034"/>
        <dbReference type="EC" id="7.1.1.9"/>
    </reaction>
</comment>
<dbReference type="Gene3D" id="1.10.287.90">
    <property type="match status" value="1"/>
</dbReference>
<evidence type="ECO:0000256" key="6">
    <source>
        <dbReference type="ARBA" id="ARBA00022692"/>
    </source>
</evidence>
<evidence type="ECO:0000256" key="4">
    <source>
        <dbReference type="ARBA" id="ARBA00022448"/>
    </source>
</evidence>
<dbReference type="InterPro" id="IPR036257">
    <property type="entry name" value="Cyt_c_oxidase_su2_TM_sf"/>
</dbReference>
<dbReference type="GO" id="GO:0004129">
    <property type="term" value="F:cytochrome-c oxidase activity"/>
    <property type="evidence" value="ECO:0007669"/>
    <property type="project" value="UniProtKB-EC"/>
</dbReference>
<keyword evidence="20" id="KW-1185">Reference proteome</keyword>
<keyword evidence="9" id="KW-0249">Electron transport</keyword>
<dbReference type="GO" id="GO:0042773">
    <property type="term" value="P:ATP synthesis coupled electron transport"/>
    <property type="evidence" value="ECO:0007669"/>
    <property type="project" value="TreeGrafter"/>
</dbReference>
<keyword evidence="11" id="KW-0186">Copper</keyword>
<feature type="transmembrane region" description="Helical" evidence="17">
    <location>
        <begin position="75"/>
        <end position="99"/>
    </location>
</feature>
<comment type="function">
    <text evidence="13">Subunits I and II form the functional core of the enzyme complex. Electrons originating in cytochrome c are transferred via heme a and Cu(A) to the binuclear center formed by heme a3 and Cu(B).</text>
</comment>
<dbReference type="Gene3D" id="2.60.40.420">
    <property type="entry name" value="Cupredoxins - blue copper proteins"/>
    <property type="match status" value="1"/>
</dbReference>
<feature type="transmembrane region" description="Helical" evidence="17">
    <location>
        <begin position="120"/>
        <end position="139"/>
    </location>
</feature>
<keyword evidence="10 17" id="KW-1133">Transmembrane helix</keyword>
<dbReference type="InterPro" id="IPR014222">
    <property type="entry name" value="Cyt_c_oxidase_su2"/>
</dbReference>
<evidence type="ECO:0000256" key="3">
    <source>
        <dbReference type="ARBA" id="ARBA00012949"/>
    </source>
</evidence>
<dbReference type="OrthoDB" id="9781261at2"/>
<evidence type="ECO:0000259" key="18">
    <source>
        <dbReference type="PROSITE" id="PS50857"/>
    </source>
</evidence>
<keyword evidence="4" id="KW-0813">Transport</keyword>
<reference evidence="20" key="1">
    <citation type="submission" date="2016-06" db="EMBL/GenBank/DDBJ databases">
        <authorList>
            <person name="Varghese N."/>
            <person name="Submissions Spin"/>
        </authorList>
    </citation>
    <scope>NUCLEOTIDE SEQUENCE [LARGE SCALE GENOMIC DNA]</scope>
    <source>
        <strain evidence="20">DSM 44875</strain>
    </source>
</reference>
<dbReference type="Pfam" id="PF00116">
    <property type="entry name" value="COX2"/>
    <property type="match status" value="1"/>
</dbReference>
<name>A0A1C4WUT6_9ACTN</name>
<feature type="region of interest" description="Disordered" evidence="16">
    <location>
        <begin position="1"/>
        <end position="25"/>
    </location>
</feature>
<comment type="subcellular location">
    <subcellularLocation>
        <location evidence="1">Membrane</location>
        <topology evidence="1">Multi-pass membrane protein</topology>
    </subcellularLocation>
</comment>
<protein>
    <recommendedName>
        <fullName evidence="3">cytochrome-c oxidase</fullName>
        <ecNumber evidence="3">7.1.1.9</ecNumber>
    </recommendedName>
    <alternativeName>
        <fullName evidence="14">Cytochrome aa3 subunit 2</fullName>
    </alternativeName>
</protein>
<evidence type="ECO:0000256" key="2">
    <source>
        <dbReference type="ARBA" id="ARBA00007866"/>
    </source>
</evidence>
<keyword evidence="6 17" id="KW-0812">Transmembrane</keyword>
<evidence type="ECO:0000256" key="11">
    <source>
        <dbReference type="ARBA" id="ARBA00023008"/>
    </source>
</evidence>
<feature type="transmembrane region" description="Helical" evidence="17">
    <location>
        <begin position="32"/>
        <end position="55"/>
    </location>
</feature>
<gene>
    <name evidence="19" type="ORF">GA0070607_4186</name>
</gene>
<feature type="domain" description="Cytochrome oxidase subunit II copper A binding" evidence="18">
    <location>
        <begin position="150"/>
        <end position="277"/>
    </location>
</feature>
<dbReference type="PROSITE" id="PS00078">
    <property type="entry name" value="COX2"/>
    <property type="match status" value="1"/>
</dbReference>
<evidence type="ECO:0000256" key="8">
    <source>
        <dbReference type="ARBA" id="ARBA00022967"/>
    </source>
</evidence>
<dbReference type="GO" id="GO:0016020">
    <property type="term" value="C:membrane"/>
    <property type="evidence" value="ECO:0007669"/>
    <property type="project" value="UniProtKB-SubCell"/>
</dbReference>
<evidence type="ECO:0000256" key="13">
    <source>
        <dbReference type="ARBA" id="ARBA00024688"/>
    </source>
</evidence>
<dbReference type="PANTHER" id="PTHR22888:SF9">
    <property type="entry name" value="CYTOCHROME C OXIDASE SUBUNIT 2"/>
    <property type="match status" value="1"/>
</dbReference>
<dbReference type="InterPro" id="IPR008972">
    <property type="entry name" value="Cupredoxin"/>
</dbReference>
<dbReference type="PRINTS" id="PR01166">
    <property type="entry name" value="CYCOXIDASEII"/>
</dbReference>
<dbReference type="GO" id="GO:0005507">
    <property type="term" value="F:copper ion binding"/>
    <property type="evidence" value="ECO:0007669"/>
    <property type="project" value="InterPro"/>
</dbReference>
<evidence type="ECO:0000256" key="16">
    <source>
        <dbReference type="SAM" id="MobiDB-lite"/>
    </source>
</evidence>
<dbReference type="SUPFAM" id="SSF49503">
    <property type="entry name" value="Cupredoxins"/>
    <property type="match status" value="1"/>
</dbReference>